<evidence type="ECO:0000256" key="1">
    <source>
        <dbReference type="PROSITE-ProRule" id="PRU00285"/>
    </source>
</evidence>
<dbReference type="Proteomes" id="UP000590740">
    <property type="component" value="Unassembled WGS sequence"/>
</dbReference>
<dbReference type="RefSeq" id="WP_184339709.1">
    <property type="nucleotide sequence ID" value="NZ_JACHIG010000004.1"/>
</dbReference>
<dbReference type="InterPro" id="IPR002068">
    <property type="entry name" value="A-crystallin/Hsp20_dom"/>
</dbReference>
<dbReference type="PANTHER" id="PTHR11527">
    <property type="entry name" value="HEAT-SHOCK PROTEIN 20 FAMILY MEMBER"/>
    <property type="match status" value="1"/>
</dbReference>
<dbReference type="EMBL" id="JACHIG010000004">
    <property type="protein sequence ID" value="MBB5032799.1"/>
    <property type="molecule type" value="Genomic_DNA"/>
</dbReference>
<dbReference type="SUPFAM" id="SSF49764">
    <property type="entry name" value="HSP20-like chaperones"/>
    <property type="match status" value="1"/>
</dbReference>
<dbReference type="Pfam" id="PF00011">
    <property type="entry name" value="HSP20"/>
    <property type="match status" value="1"/>
</dbReference>
<reference evidence="4 5" key="1">
    <citation type="submission" date="2020-08" db="EMBL/GenBank/DDBJ databases">
        <title>Genomic Encyclopedia of Type Strains, Phase IV (KMG-IV): sequencing the most valuable type-strain genomes for metagenomic binning, comparative biology and taxonomic classification.</title>
        <authorList>
            <person name="Goeker M."/>
        </authorList>
    </citation>
    <scope>NUCLEOTIDE SEQUENCE [LARGE SCALE GENOMIC DNA]</scope>
    <source>
        <strain evidence="4 5">DSM 12252</strain>
    </source>
</reference>
<sequence length="126" mass="13826">MNTTCSPSSCAPATSGVTESLRKPLYNVNGNAEAYEVRVEMPGVPKGGVKIDLEDSILTIRGERNATVPEGMKTLHRELSPLSYLLRLRLNTPVDEEQMTAKLEDGVLTLRLPLKEVAKPRQIPVL</sequence>
<comment type="caution">
    <text evidence="4">The sequence shown here is derived from an EMBL/GenBank/DDBJ whole genome shotgun (WGS) entry which is preliminary data.</text>
</comment>
<organism evidence="4 5">
    <name type="scientific">Prosthecobacter vanneervenii</name>
    <dbReference type="NCBI Taxonomy" id="48466"/>
    <lineage>
        <taxon>Bacteria</taxon>
        <taxon>Pseudomonadati</taxon>
        <taxon>Verrucomicrobiota</taxon>
        <taxon>Verrucomicrobiia</taxon>
        <taxon>Verrucomicrobiales</taxon>
        <taxon>Verrucomicrobiaceae</taxon>
        <taxon>Prosthecobacter</taxon>
    </lineage>
</organism>
<gene>
    <name evidence="4" type="ORF">HNQ65_002381</name>
</gene>
<keyword evidence="5" id="KW-1185">Reference proteome</keyword>
<proteinExistence type="inferred from homology"/>
<dbReference type="CDD" id="cd06464">
    <property type="entry name" value="ACD_sHsps-like"/>
    <property type="match status" value="1"/>
</dbReference>
<accession>A0A7W7YB09</accession>
<feature type="domain" description="SHSP" evidence="3">
    <location>
        <begin position="16"/>
        <end position="126"/>
    </location>
</feature>
<name>A0A7W7YB09_9BACT</name>
<dbReference type="InterPro" id="IPR031107">
    <property type="entry name" value="Small_HSP"/>
</dbReference>
<dbReference type="PROSITE" id="PS01031">
    <property type="entry name" value="SHSP"/>
    <property type="match status" value="1"/>
</dbReference>
<dbReference type="AlphaFoldDB" id="A0A7W7YB09"/>
<dbReference type="InterPro" id="IPR008978">
    <property type="entry name" value="HSP20-like_chaperone"/>
</dbReference>
<evidence type="ECO:0000313" key="5">
    <source>
        <dbReference type="Proteomes" id="UP000590740"/>
    </source>
</evidence>
<evidence type="ECO:0000256" key="2">
    <source>
        <dbReference type="RuleBase" id="RU003616"/>
    </source>
</evidence>
<dbReference type="Gene3D" id="2.60.40.790">
    <property type="match status" value="1"/>
</dbReference>
<comment type="similarity">
    <text evidence="1 2">Belongs to the small heat shock protein (HSP20) family.</text>
</comment>
<evidence type="ECO:0000313" key="4">
    <source>
        <dbReference type="EMBL" id="MBB5032799.1"/>
    </source>
</evidence>
<protein>
    <submittedName>
        <fullName evidence="4">HSP20 family protein</fullName>
    </submittedName>
</protein>
<evidence type="ECO:0000259" key="3">
    <source>
        <dbReference type="PROSITE" id="PS01031"/>
    </source>
</evidence>